<dbReference type="OrthoDB" id="1926878at2759"/>
<proteinExistence type="inferred from homology"/>
<reference evidence="7 8" key="1">
    <citation type="submission" date="2019-09" db="EMBL/GenBank/DDBJ databases">
        <title>Draft genome of the ectomycorrhizal ascomycete Sphaerosporella brunnea.</title>
        <authorList>
            <consortium name="DOE Joint Genome Institute"/>
            <person name="Benucci G.M."/>
            <person name="Marozzi G."/>
            <person name="Antonielli L."/>
            <person name="Sanchez S."/>
            <person name="Marco P."/>
            <person name="Wang X."/>
            <person name="Falini L.B."/>
            <person name="Barry K."/>
            <person name="Haridas S."/>
            <person name="Lipzen A."/>
            <person name="Labutti K."/>
            <person name="Grigoriev I.V."/>
            <person name="Murat C."/>
            <person name="Martin F."/>
            <person name="Albertini E."/>
            <person name="Donnini D."/>
            <person name="Bonito G."/>
        </authorList>
    </citation>
    <scope>NUCLEOTIDE SEQUENCE [LARGE SCALE GENOMIC DNA]</scope>
    <source>
        <strain evidence="7 8">Sb_GMNB300</strain>
    </source>
</reference>
<dbReference type="GO" id="GO:0016887">
    <property type="term" value="F:ATP hydrolysis activity"/>
    <property type="evidence" value="ECO:0007669"/>
    <property type="project" value="InterPro"/>
</dbReference>
<evidence type="ECO:0000313" key="6">
    <source>
        <dbReference type="EMBL" id="KAA8901848.1"/>
    </source>
</evidence>
<dbReference type="Gene3D" id="1.10.8.60">
    <property type="match status" value="1"/>
</dbReference>
<evidence type="ECO:0000256" key="3">
    <source>
        <dbReference type="PIRNR" id="PIRNR001767"/>
    </source>
</evidence>
<dbReference type="EMBL" id="VXIS01000140">
    <property type="protein sequence ID" value="KAA8901848.1"/>
    <property type="molecule type" value="Genomic_DNA"/>
</dbReference>
<dbReference type="SMART" id="SM00382">
    <property type="entry name" value="AAA"/>
    <property type="match status" value="1"/>
</dbReference>
<dbReference type="GO" id="GO:0006270">
    <property type="term" value="P:DNA replication initiation"/>
    <property type="evidence" value="ECO:0007669"/>
    <property type="project" value="UniProtKB-UniRule"/>
</dbReference>
<dbReference type="PANTHER" id="PTHR10763:SF26">
    <property type="entry name" value="CELL DIVISION CONTROL PROTEIN 6 HOMOLOG"/>
    <property type="match status" value="1"/>
</dbReference>
<keyword evidence="2" id="KW-0235">DNA replication</keyword>
<dbReference type="GO" id="GO:0051301">
    <property type="term" value="P:cell division"/>
    <property type="evidence" value="ECO:0007669"/>
    <property type="project" value="UniProtKB-UniRule"/>
</dbReference>
<name>A0A5J5ESN4_9PEZI</name>
<organism evidence="7 8">
    <name type="scientific">Sphaerosporella brunnea</name>
    <dbReference type="NCBI Taxonomy" id="1250544"/>
    <lineage>
        <taxon>Eukaryota</taxon>
        <taxon>Fungi</taxon>
        <taxon>Dikarya</taxon>
        <taxon>Ascomycota</taxon>
        <taxon>Pezizomycotina</taxon>
        <taxon>Pezizomycetes</taxon>
        <taxon>Pezizales</taxon>
        <taxon>Pyronemataceae</taxon>
        <taxon>Sphaerosporella</taxon>
    </lineage>
</organism>
<keyword evidence="7" id="KW-0378">Hydrolase</keyword>
<dbReference type="GO" id="GO:0003688">
    <property type="term" value="F:DNA replication origin binding"/>
    <property type="evidence" value="ECO:0007669"/>
    <property type="project" value="TreeGrafter"/>
</dbReference>
<dbReference type="InterPro" id="IPR049945">
    <property type="entry name" value="AAA_22"/>
</dbReference>
<accession>A0A5J5ESN4</accession>
<feature type="domain" description="AAA+ ATPase" evidence="5">
    <location>
        <begin position="202"/>
        <end position="339"/>
    </location>
</feature>
<dbReference type="InterPro" id="IPR016314">
    <property type="entry name" value="Cdc6/18"/>
</dbReference>
<dbReference type="InterPro" id="IPR003593">
    <property type="entry name" value="AAA+_ATPase"/>
</dbReference>
<keyword evidence="8" id="KW-1185">Reference proteome</keyword>
<protein>
    <recommendedName>
        <fullName evidence="3">Cell division control protein</fullName>
    </recommendedName>
</protein>
<dbReference type="EMBL" id="VXIS01000140">
    <property type="protein sequence ID" value="KAA8901860.1"/>
    <property type="molecule type" value="Genomic_DNA"/>
</dbReference>
<dbReference type="InParanoid" id="A0A5J5ESN4"/>
<dbReference type="InterPro" id="IPR054425">
    <property type="entry name" value="Cdc6_ORC1-like_ATPase_lid"/>
</dbReference>
<dbReference type="SUPFAM" id="SSF52540">
    <property type="entry name" value="P-loop containing nucleoside triphosphate hydrolases"/>
    <property type="match status" value="1"/>
</dbReference>
<comment type="caution">
    <text evidence="7">The sequence shown here is derived from an EMBL/GenBank/DDBJ whole genome shotgun (WGS) entry which is preliminary data.</text>
</comment>
<dbReference type="Proteomes" id="UP000326924">
    <property type="component" value="Unassembled WGS sequence"/>
</dbReference>
<evidence type="ECO:0000256" key="2">
    <source>
        <dbReference type="ARBA" id="ARBA00022705"/>
    </source>
</evidence>
<dbReference type="GO" id="GO:0033314">
    <property type="term" value="P:mitotic DNA replication checkpoint signaling"/>
    <property type="evidence" value="ECO:0007669"/>
    <property type="project" value="TreeGrafter"/>
</dbReference>
<feature type="region of interest" description="Disordered" evidence="4">
    <location>
        <begin position="109"/>
        <end position="134"/>
    </location>
</feature>
<dbReference type="CDD" id="cd00009">
    <property type="entry name" value="AAA"/>
    <property type="match status" value="1"/>
</dbReference>
<dbReference type="AlphaFoldDB" id="A0A5J5ESN4"/>
<dbReference type="GO" id="GO:0005634">
    <property type="term" value="C:nucleus"/>
    <property type="evidence" value="ECO:0007669"/>
    <property type="project" value="TreeGrafter"/>
</dbReference>
<evidence type="ECO:0000256" key="4">
    <source>
        <dbReference type="SAM" id="MobiDB-lite"/>
    </source>
</evidence>
<sequence>MPAAVLGKRQRPLEVVVKPSPRLIRSRRRISTILEEEDDNDEEMADTIVVRADPVPEPTAGIEESLRTPKRTRRSAPPKSGAMIPLSPQRANTVFKVTKVTAASGFTKENKDFNEAPPKTPRHRDAIKKPSTPRHRVCVVSKPMTPRSKLLATPTHAATPSTAITTAKSLFSRSTQAGRLIGRDSERSQLQSFLKSRFDARTGGCLYITGPPGCGKSALLTEIMGELAGDAKVSIKKAWINCMSLHTPNAIYASLLDSFSVQSEGIEFSDLEALFISTEKSRIYVLVLDEIDHLLSHDLLPTLFELSLRKNSRLILIGIANALDLADRFLPRMKAKNLEPELLRFLPYTAPQISEVLTARLRSLLTPAEVGADANFLPFVHPAAIQLLSKKVASASGDLRKAFDILRRALELVEMESLQALRTQMQDGEKPLGLASASVFSPARKALAETSLNSPAPRPTVQVNWTPSTAPRASLAHVAKASSATLGASISSRVAKLNAHQKAVLCVLVAKNGTTPWPLIKLKDAYSKACKDVLGLMPLVGAEFRGVVDAMEAMGVMDILPAQGKGKDREERAVARVGRMELLTAVSAEGTKGKEGLIKVLVS</sequence>
<gene>
    <name evidence="6" type="ORF">FN846DRAFT_908797</name>
    <name evidence="7" type="ORF">FN846DRAFT_908809</name>
</gene>
<evidence type="ECO:0000259" key="5">
    <source>
        <dbReference type="SMART" id="SM00382"/>
    </source>
</evidence>
<evidence type="ECO:0000313" key="7">
    <source>
        <dbReference type="EMBL" id="KAA8901860.1"/>
    </source>
</evidence>
<evidence type="ECO:0000256" key="1">
    <source>
        <dbReference type="ARBA" id="ARBA00006184"/>
    </source>
</evidence>
<dbReference type="InterPro" id="IPR027417">
    <property type="entry name" value="P-loop_NTPase"/>
</dbReference>
<feature type="region of interest" description="Disordered" evidence="4">
    <location>
        <begin position="51"/>
        <end position="86"/>
    </location>
</feature>
<dbReference type="InterPro" id="IPR050311">
    <property type="entry name" value="ORC1/CDC6"/>
</dbReference>
<comment type="similarity">
    <text evidence="1 3">Belongs to the CDC6/cdc18 family.</text>
</comment>
<dbReference type="Pfam" id="PF22606">
    <property type="entry name" value="Cdc6-ORC-like_ATPase_lid"/>
    <property type="match status" value="1"/>
</dbReference>
<dbReference type="PIRSF" id="PIRSF001767">
    <property type="entry name" value="Cdc6"/>
    <property type="match status" value="1"/>
</dbReference>
<dbReference type="Gene3D" id="3.40.50.300">
    <property type="entry name" value="P-loop containing nucleotide triphosphate hydrolases"/>
    <property type="match status" value="1"/>
</dbReference>
<dbReference type="FunCoup" id="A0A5J5ESN4">
    <property type="interactions" value="1081"/>
</dbReference>
<dbReference type="PANTHER" id="PTHR10763">
    <property type="entry name" value="CELL DIVISION CONTROL PROTEIN 6-RELATED"/>
    <property type="match status" value="1"/>
</dbReference>
<dbReference type="Pfam" id="PF13401">
    <property type="entry name" value="AAA_22"/>
    <property type="match status" value="1"/>
</dbReference>
<evidence type="ECO:0000313" key="8">
    <source>
        <dbReference type="Proteomes" id="UP000326924"/>
    </source>
</evidence>